<sequence length="242" mass="27644">MNATTVPVAAAIHPYYPLGVHIPGYVDNDAFIKDYVFPFLSSWLVIMGAAWQVSRWATPKLKTSDRLTLCWFFLCGLIHCFFEGYFALNHARMGNAKDLFGQLWKEYALSDSRYLTSDPFTLWMETITAFFWGPLSLVLVYMISADHPLRHPIQAMVSMGQIYGLLLYYATALFEHYYNGLTFCRPEGYYFWFYYVAVNAVWLAIPGPLLVHSVHTIGKAFQQLKDTASAAKPQANGHIKHD</sequence>
<dbReference type="RefSeq" id="XP_008716855.1">
    <property type="nucleotide sequence ID" value="XM_008718633.1"/>
</dbReference>
<evidence type="ECO:0000256" key="11">
    <source>
        <dbReference type="ARBA" id="ARBA00023221"/>
    </source>
</evidence>
<dbReference type="InterPro" id="IPR033118">
    <property type="entry name" value="EXPERA"/>
</dbReference>
<keyword evidence="10" id="KW-1207">Sterol metabolism</keyword>
<evidence type="ECO:0000259" key="15">
    <source>
        <dbReference type="PROSITE" id="PS51751"/>
    </source>
</evidence>
<evidence type="ECO:0000256" key="13">
    <source>
        <dbReference type="PROSITE-ProRule" id="PRU01087"/>
    </source>
</evidence>
<dbReference type="STRING" id="1220924.W2RU98"/>
<dbReference type="Pfam" id="PF05241">
    <property type="entry name" value="EBP"/>
    <property type="match status" value="1"/>
</dbReference>
<dbReference type="VEuPathDB" id="FungiDB:HMPREF1541_04287"/>
<evidence type="ECO:0000256" key="8">
    <source>
        <dbReference type="ARBA" id="ARBA00023098"/>
    </source>
</evidence>
<evidence type="ECO:0000256" key="6">
    <source>
        <dbReference type="ARBA" id="ARBA00022989"/>
    </source>
</evidence>
<evidence type="ECO:0000256" key="9">
    <source>
        <dbReference type="ARBA" id="ARBA00023136"/>
    </source>
</evidence>
<dbReference type="GO" id="GO:0016020">
    <property type="term" value="C:membrane"/>
    <property type="evidence" value="ECO:0007669"/>
    <property type="project" value="UniProtKB-SubCell"/>
</dbReference>
<evidence type="ECO:0000256" key="5">
    <source>
        <dbReference type="ARBA" id="ARBA00022955"/>
    </source>
</evidence>
<evidence type="ECO:0000313" key="17">
    <source>
        <dbReference type="Proteomes" id="UP000030752"/>
    </source>
</evidence>
<feature type="transmembrane region" description="Helical" evidence="14">
    <location>
        <begin position="191"/>
        <end position="211"/>
    </location>
</feature>
<proteinExistence type="inferred from homology"/>
<dbReference type="EMBL" id="KB822720">
    <property type="protein sequence ID" value="ETN40012.1"/>
    <property type="molecule type" value="Genomic_DNA"/>
</dbReference>
<reference evidence="16 17" key="1">
    <citation type="submission" date="2013-03" db="EMBL/GenBank/DDBJ databases">
        <title>The Genome Sequence of Phialophora europaea CBS 101466.</title>
        <authorList>
            <consortium name="The Broad Institute Genomics Platform"/>
            <person name="Cuomo C."/>
            <person name="de Hoog S."/>
            <person name="Gorbushina A."/>
            <person name="Walker B."/>
            <person name="Young S.K."/>
            <person name="Zeng Q."/>
            <person name="Gargeya S."/>
            <person name="Fitzgerald M."/>
            <person name="Haas B."/>
            <person name="Abouelleil A."/>
            <person name="Allen A.W."/>
            <person name="Alvarado L."/>
            <person name="Arachchi H.M."/>
            <person name="Berlin A.M."/>
            <person name="Chapman S.B."/>
            <person name="Gainer-Dewar J."/>
            <person name="Goldberg J."/>
            <person name="Griggs A."/>
            <person name="Gujja S."/>
            <person name="Hansen M."/>
            <person name="Howarth C."/>
            <person name="Imamovic A."/>
            <person name="Ireland A."/>
            <person name="Larimer J."/>
            <person name="McCowan C."/>
            <person name="Murphy C."/>
            <person name="Pearson M."/>
            <person name="Poon T.W."/>
            <person name="Priest M."/>
            <person name="Roberts A."/>
            <person name="Saif S."/>
            <person name="Shea T."/>
            <person name="Sisk P."/>
            <person name="Sykes S."/>
            <person name="Wortman J."/>
            <person name="Nusbaum C."/>
            <person name="Birren B."/>
        </authorList>
    </citation>
    <scope>NUCLEOTIDE SEQUENCE [LARGE SCALE GENOMIC DNA]</scope>
    <source>
        <strain evidence="16 17">CBS 101466</strain>
    </source>
</reference>
<evidence type="ECO:0000256" key="3">
    <source>
        <dbReference type="ARBA" id="ARBA00022516"/>
    </source>
</evidence>
<keyword evidence="4 13" id="KW-0812">Transmembrane</keyword>
<dbReference type="Proteomes" id="UP000030752">
    <property type="component" value="Unassembled WGS sequence"/>
</dbReference>
<keyword evidence="7" id="KW-0756">Sterol biosynthesis</keyword>
<dbReference type="PANTHER" id="PTHR14207">
    <property type="entry name" value="STEROL ISOMERASE"/>
    <property type="match status" value="1"/>
</dbReference>
<evidence type="ECO:0000313" key="16">
    <source>
        <dbReference type="EMBL" id="ETN40012.1"/>
    </source>
</evidence>
<evidence type="ECO:0000256" key="4">
    <source>
        <dbReference type="ARBA" id="ARBA00022692"/>
    </source>
</evidence>
<evidence type="ECO:0000256" key="10">
    <source>
        <dbReference type="ARBA" id="ARBA00023166"/>
    </source>
</evidence>
<accession>W2RU98</accession>
<dbReference type="PROSITE" id="PS51751">
    <property type="entry name" value="EXPERA"/>
    <property type="match status" value="1"/>
</dbReference>
<feature type="domain" description="EXPERA" evidence="15">
    <location>
        <begin position="64"/>
        <end position="210"/>
    </location>
</feature>
<evidence type="ECO:0000256" key="12">
    <source>
        <dbReference type="ARBA" id="ARBA00023235"/>
    </source>
</evidence>
<evidence type="ECO:0000256" key="2">
    <source>
        <dbReference type="ARBA" id="ARBA00008337"/>
    </source>
</evidence>
<dbReference type="GO" id="GO:0000247">
    <property type="term" value="F:C-8 sterol isomerase activity"/>
    <property type="evidence" value="ECO:0007669"/>
    <property type="project" value="TreeGrafter"/>
</dbReference>
<dbReference type="OrthoDB" id="58557at2759"/>
<comment type="similarity">
    <text evidence="2">Belongs to the EBP family.</text>
</comment>
<keyword evidence="6 13" id="KW-1133">Transmembrane helix</keyword>
<protein>
    <recommendedName>
        <fullName evidence="15">EXPERA domain-containing protein</fullName>
    </recommendedName>
</protein>
<dbReference type="eggNOG" id="KOG4826">
    <property type="taxonomic scope" value="Eukaryota"/>
</dbReference>
<keyword evidence="3" id="KW-0444">Lipid biosynthesis</keyword>
<dbReference type="InParanoid" id="W2RU98"/>
<dbReference type="AlphaFoldDB" id="W2RU98"/>
<keyword evidence="9 13" id="KW-0472">Membrane</keyword>
<feature type="transmembrane region" description="Helical" evidence="14">
    <location>
        <begin position="35"/>
        <end position="57"/>
    </location>
</feature>
<dbReference type="HOGENOM" id="CLU_072128_0_0_1"/>
<evidence type="ECO:0000256" key="14">
    <source>
        <dbReference type="SAM" id="Phobius"/>
    </source>
</evidence>
<evidence type="ECO:0000256" key="7">
    <source>
        <dbReference type="ARBA" id="ARBA00023011"/>
    </source>
</evidence>
<keyword evidence="11" id="KW-0753">Steroid metabolism</keyword>
<keyword evidence="17" id="KW-1185">Reference proteome</keyword>
<feature type="transmembrane region" description="Helical" evidence="14">
    <location>
        <begin position="120"/>
        <end position="141"/>
    </location>
</feature>
<name>W2RU98_CYPE1</name>
<dbReference type="InterPro" id="IPR007905">
    <property type="entry name" value="EBP"/>
</dbReference>
<comment type="subcellular location">
    <subcellularLocation>
        <location evidence="1">Membrane</location>
        <topology evidence="1">Multi-pass membrane protein</topology>
    </subcellularLocation>
</comment>
<dbReference type="GO" id="GO:0047750">
    <property type="term" value="F:cholestenol delta-isomerase activity"/>
    <property type="evidence" value="ECO:0007669"/>
    <property type="project" value="InterPro"/>
</dbReference>
<feature type="transmembrane region" description="Helical" evidence="14">
    <location>
        <begin position="153"/>
        <end position="171"/>
    </location>
</feature>
<evidence type="ECO:0000256" key="1">
    <source>
        <dbReference type="ARBA" id="ARBA00004141"/>
    </source>
</evidence>
<gene>
    <name evidence="16" type="ORF">HMPREF1541_04287</name>
</gene>
<keyword evidence="5" id="KW-0752">Steroid biosynthesis</keyword>
<keyword evidence="8" id="KW-0443">Lipid metabolism</keyword>
<dbReference type="PANTHER" id="PTHR14207:SF0">
    <property type="entry name" value="3-BETA-HYDROXYSTEROID-DELTA(8),DELTA(7)-ISOMERASE"/>
    <property type="match status" value="1"/>
</dbReference>
<keyword evidence="12" id="KW-0413">Isomerase</keyword>
<dbReference type="GO" id="GO:0004769">
    <property type="term" value="F:steroid Delta-isomerase activity"/>
    <property type="evidence" value="ECO:0007669"/>
    <property type="project" value="TreeGrafter"/>
</dbReference>
<dbReference type="GeneID" id="19971626"/>
<organism evidence="16 17">
    <name type="scientific">Cyphellophora europaea (strain CBS 101466)</name>
    <name type="common">Phialophora europaea</name>
    <dbReference type="NCBI Taxonomy" id="1220924"/>
    <lineage>
        <taxon>Eukaryota</taxon>
        <taxon>Fungi</taxon>
        <taxon>Dikarya</taxon>
        <taxon>Ascomycota</taxon>
        <taxon>Pezizomycotina</taxon>
        <taxon>Eurotiomycetes</taxon>
        <taxon>Chaetothyriomycetidae</taxon>
        <taxon>Chaetothyriales</taxon>
        <taxon>Cyphellophoraceae</taxon>
        <taxon>Cyphellophora</taxon>
    </lineage>
</organism>
<feature type="transmembrane region" description="Helical" evidence="14">
    <location>
        <begin position="69"/>
        <end position="88"/>
    </location>
</feature>
<dbReference type="GO" id="GO:0016126">
    <property type="term" value="P:sterol biosynthetic process"/>
    <property type="evidence" value="ECO:0007669"/>
    <property type="project" value="UniProtKB-KW"/>
</dbReference>
<dbReference type="GO" id="GO:0005783">
    <property type="term" value="C:endoplasmic reticulum"/>
    <property type="evidence" value="ECO:0007669"/>
    <property type="project" value="TreeGrafter"/>
</dbReference>